<dbReference type="PANTHER" id="PTHR11596">
    <property type="entry name" value="ALKALINE PHOSPHATASE"/>
    <property type="match status" value="1"/>
</dbReference>
<name>R4KLJ3_9FIRM</name>
<evidence type="ECO:0000256" key="1">
    <source>
        <dbReference type="ARBA" id="ARBA00022553"/>
    </source>
</evidence>
<dbReference type="eggNOG" id="COG1785">
    <property type="taxonomic scope" value="Bacteria"/>
</dbReference>
<keyword evidence="7" id="KW-1185">Reference proteome</keyword>
<feature type="chain" id="PRO_5004374708" evidence="5">
    <location>
        <begin position="32"/>
        <end position="455"/>
    </location>
</feature>
<dbReference type="HOGENOM" id="CLU_008539_7_0_9"/>
<feature type="binding site" evidence="3">
    <location>
        <position position="51"/>
    </location>
    <ligand>
        <name>Zn(2+)</name>
        <dbReference type="ChEBI" id="CHEBI:29105"/>
        <label>2</label>
    </ligand>
</feature>
<sequence length="455" mass="48816">MKFYNLKKKATSLILSGSLLLTAAMPNAALAKDLVAQDKPLAKNIIVMISDGCGYNQLDTASMYQYGKTGGQVYEHFPVKYGMSTYSEGSYDPNLAWGSFDYVKSGATDSAAAATAMSTGVKTYDAAIGVGIDGTSLKHVAERAEELGKATGVVTSVQLSHATPAGFVAHNASRNDYSGIANEMIKDSATDVIMGAGNPWFDNNGQQITAPNTFKYVGGEATWQGLVDGTLEVADANGDGIADPWTLIQTKDEFIDLIDDKTPERVIGVPQVFTTLQQGRSGDDKAEPYAVPMNQNAPTLAEMTKGALNVLDNDSDGFFLMIEGGAIDWAGHANQSGRVIEEEIDFNKSVEAVVDWVKENSNWGETLLIVTGDHETGYLTGPGSDPTWEPLVNNNAGNLPGMQWNSGSHTNSLIPFFAKGDAARLFKSYADETDPVRGKYIDNIEIAKVIFEIMK</sequence>
<comment type="cofactor">
    <cofactor evidence="3">
        <name>Mg(2+)</name>
        <dbReference type="ChEBI" id="CHEBI:18420"/>
    </cofactor>
    <text evidence="3">Binds 1 Mg(2+) ion.</text>
</comment>
<evidence type="ECO:0000313" key="7">
    <source>
        <dbReference type="Proteomes" id="UP000013520"/>
    </source>
</evidence>
<feature type="signal peptide" evidence="5">
    <location>
        <begin position="1"/>
        <end position="31"/>
    </location>
</feature>
<evidence type="ECO:0000256" key="4">
    <source>
        <dbReference type="RuleBase" id="RU003946"/>
    </source>
</evidence>
<dbReference type="KEGG" id="dgi:Desgi_4274"/>
<dbReference type="InterPro" id="IPR001952">
    <property type="entry name" value="Alkaline_phosphatase"/>
</dbReference>
<feature type="active site" description="Phosphoserine intermediate" evidence="2">
    <location>
        <position position="110"/>
    </location>
</feature>
<dbReference type="SUPFAM" id="SSF53649">
    <property type="entry name" value="Alkaline phosphatase-like"/>
    <property type="match status" value="1"/>
</dbReference>
<dbReference type="EMBL" id="CP003273">
    <property type="protein sequence ID" value="AGL03519.1"/>
    <property type="molecule type" value="Genomic_DNA"/>
</dbReference>
<dbReference type="CDD" id="cd16012">
    <property type="entry name" value="ALP"/>
    <property type="match status" value="1"/>
</dbReference>
<feature type="binding site" evidence="3">
    <location>
        <position position="163"/>
    </location>
    <ligand>
        <name>Mg(2+)</name>
        <dbReference type="ChEBI" id="CHEBI:18420"/>
    </ligand>
</feature>
<feature type="binding site" evidence="3">
    <location>
        <position position="323"/>
    </location>
    <ligand>
        <name>Mg(2+)</name>
        <dbReference type="ChEBI" id="CHEBI:18420"/>
    </ligand>
</feature>
<organism evidence="6 7">
    <name type="scientific">Desulfoscipio gibsoniae DSM 7213</name>
    <dbReference type="NCBI Taxonomy" id="767817"/>
    <lineage>
        <taxon>Bacteria</taxon>
        <taxon>Bacillati</taxon>
        <taxon>Bacillota</taxon>
        <taxon>Clostridia</taxon>
        <taxon>Eubacteriales</taxon>
        <taxon>Desulfallaceae</taxon>
        <taxon>Desulfoscipio</taxon>
    </lineage>
</organism>
<dbReference type="PRINTS" id="PR00113">
    <property type="entry name" value="ALKPHPHTASE"/>
</dbReference>
<keyword evidence="5" id="KW-0732">Signal</keyword>
<keyword evidence="3" id="KW-0479">Metal-binding</keyword>
<comment type="similarity">
    <text evidence="4">Belongs to the alkaline phosphatase family.</text>
</comment>
<dbReference type="Pfam" id="PF00245">
    <property type="entry name" value="Alk_phosphatase"/>
    <property type="match status" value="1"/>
</dbReference>
<protein>
    <submittedName>
        <fullName evidence="6">Alkaline phosphatase</fullName>
    </submittedName>
</protein>
<feature type="binding site" evidence="3">
    <location>
        <position position="374"/>
    </location>
    <ligand>
        <name>Zn(2+)</name>
        <dbReference type="ChEBI" id="CHEBI:29105"/>
        <label>2</label>
    </ligand>
</feature>
<dbReference type="GO" id="GO:0046872">
    <property type="term" value="F:metal ion binding"/>
    <property type="evidence" value="ECO:0007669"/>
    <property type="project" value="UniProtKB-KW"/>
</dbReference>
<evidence type="ECO:0000256" key="3">
    <source>
        <dbReference type="PIRSR" id="PIRSR601952-2"/>
    </source>
</evidence>
<dbReference type="AlphaFoldDB" id="R4KLJ3"/>
<dbReference type="STRING" id="767817.Desgi_4274"/>
<evidence type="ECO:0000256" key="5">
    <source>
        <dbReference type="SAM" id="SignalP"/>
    </source>
</evidence>
<evidence type="ECO:0000256" key="2">
    <source>
        <dbReference type="PIRSR" id="PIRSR601952-1"/>
    </source>
</evidence>
<dbReference type="InterPro" id="IPR017850">
    <property type="entry name" value="Alkaline_phosphatase_core_sf"/>
</dbReference>
<dbReference type="GO" id="GO:0004035">
    <property type="term" value="F:alkaline phosphatase activity"/>
    <property type="evidence" value="ECO:0007669"/>
    <property type="project" value="TreeGrafter"/>
</dbReference>
<keyword evidence="3" id="KW-0460">Magnesium</keyword>
<feature type="binding site" evidence="3">
    <location>
        <position position="332"/>
    </location>
    <ligand>
        <name>Zn(2+)</name>
        <dbReference type="ChEBI" id="CHEBI:29105"/>
        <label>2</label>
    </ligand>
</feature>
<feature type="binding site" evidence="3">
    <location>
        <position position="373"/>
    </location>
    <ligand>
        <name>Zn(2+)</name>
        <dbReference type="ChEBI" id="CHEBI:29105"/>
        <label>2</label>
    </ligand>
</feature>
<feature type="binding site" evidence="3">
    <location>
        <position position="161"/>
    </location>
    <ligand>
        <name>Mg(2+)</name>
        <dbReference type="ChEBI" id="CHEBI:18420"/>
    </ligand>
</feature>
<gene>
    <name evidence="6" type="ORF">Desgi_4274</name>
</gene>
<dbReference type="RefSeq" id="WP_006521426.1">
    <property type="nucleotide sequence ID" value="NC_021184.1"/>
</dbReference>
<evidence type="ECO:0000313" key="6">
    <source>
        <dbReference type="EMBL" id="AGL03519.1"/>
    </source>
</evidence>
<dbReference type="Proteomes" id="UP000013520">
    <property type="component" value="Chromosome"/>
</dbReference>
<proteinExistence type="inferred from homology"/>
<keyword evidence="3" id="KW-0862">Zinc</keyword>
<dbReference type="Gene3D" id="3.40.720.10">
    <property type="entry name" value="Alkaline Phosphatase, subunit A"/>
    <property type="match status" value="1"/>
</dbReference>
<feature type="binding site" evidence="3">
    <location>
        <position position="51"/>
    </location>
    <ligand>
        <name>Mg(2+)</name>
        <dbReference type="ChEBI" id="CHEBI:18420"/>
    </ligand>
</feature>
<accession>R4KLJ3</accession>
<reference evidence="6 7" key="1">
    <citation type="submission" date="2012-01" db="EMBL/GenBank/DDBJ databases">
        <title>Complete sequence of Desulfotomaculum gibsoniae DSM 7213.</title>
        <authorList>
            <consortium name="US DOE Joint Genome Institute"/>
            <person name="Lucas S."/>
            <person name="Han J."/>
            <person name="Lapidus A."/>
            <person name="Cheng J.-F."/>
            <person name="Goodwin L."/>
            <person name="Pitluck S."/>
            <person name="Peters L."/>
            <person name="Ovchinnikova G."/>
            <person name="Teshima H."/>
            <person name="Detter J.C."/>
            <person name="Han C."/>
            <person name="Tapia R."/>
            <person name="Land M."/>
            <person name="Hauser L."/>
            <person name="Kyrpides N."/>
            <person name="Ivanova N."/>
            <person name="Pagani I."/>
            <person name="Parshina S."/>
            <person name="Plugge C."/>
            <person name="Muyzer G."/>
            <person name="Kuever J."/>
            <person name="Ivanova A."/>
            <person name="Nazina T."/>
            <person name="Klenk H.-P."/>
            <person name="Brambilla E."/>
            <person name="Spring S."/>
            <person name="Stams A.F."/>
            <person name="Woyke T."/>
        </authorList>
    </citation>
    <scope>NUCLEOTIDE SEQUENCE [LARGE SCALE GENOMIC DNA]</scope>
    <source>
        <strain evidence="6 7">DSM 7213</strain>
    </source>
</reference>
<dbReference type="PANTHER" id="PTHR11596:SF5">
    <property type="entry name" value="ALKALINE PHOSPHATASE"/>
    <property type="match status" value="1"/>
</dbReference>
<keyword evidence="1" id="KW-0597">Phosphoprotein</keyword>
<comment type="cofactor">
    <cofactor evidence="3">
        <name>Zn(2+)</name>
        <dbReference type="ChEBI" id="CHEBI:29105"/>
    </cofactor>
    <text evidence="3">Binds 2 Zn(2+) ions.</text>
</comment>
<dbReference type="SMART" id="SM00098">
    <property type="entry name" value="alkPPc"/>
    <property type="match status" value="1"/>
</dbReference>
<feature type="binding site" evidence="3">
    <location>
        <position position="328"/>
    </location>
    <ligand>
        <name>Zn(2+)</name>
        <dbReference type="ChEBI" id="CHEBI:29105"/>
        <label>2</label>
    </ligand>
</feature>